<dbReference type="InterPro" id="IPR001647">
    <property type="entry name" value="HTH_TetR"/>
</dbReference>
<keyword evidence="2 4" id="KW-0238">DNA-binding</keyword>
<feature type="DNA-binding region" description="H-T-H motif" evidence="4">
    <location>
        <begin position="40"/>
        <end position="59"/>
    </location>
</feature>
<dbReference type="Pfam" id="PF13305">
    <property type="entry name" value="TetR_C_33"/>
    <property type="match status" value="1"/>
</dbReference>
<dbReference type="EMBL" id="CP121194">
    <property type="protein sequence ID" value="XBH09640.1"/>
    <property type="molecule type" value="Genomic_DNA"/>
</dbReference>
<evidence type="ECO:0000259" key="5">
    <source>
        <dbReference type="PROSITE" id="PS50977"/>
    </source>
</evidence>
<dbReference type="RefSeq" id="WP_348267148.1">
    <property type="nucleotide sequence ID" value="NZ_CP121194.1"/>
</dbReference>
<reference evidence="6" key="1">
    <citation type="submission" date="2023-03" db="EMBL/GenBank/DDBJ databases">
        <title>Edaphobacter sp.</title>
        <authorList>
            <person name="Huber K.J."/>
            <person name="Papendorf J."/>
            <person name="Pilke C."/>
            <person name="Bunk B."/>
            <person name="Sproeer C."/>
            <person name="Pester M."/>
        </authorList>
    </citation>
    <scope>NUCLEOTIDE SEQUENCE</scope>
    <source>
        <strain evidence="6">DSM 109919</strain>
    </source>
</reference>
<feature type="domain" description="HTH tetR-type" evidence="5">
    <location>
        <begin position="17"/>
        <end position="77"/>
    </location>
</feature>
<dbReference type="Pfam" id="PF00440">
    <property type="entry name" value="TetR_N"/>
    <property type="match status" value="1"/>
</dbReference>
<dbReference type="KEGG" id="epl:P4G45_14265"/>
<dbReference type="PROSITE" id="PS50977">
    <property type="entry name" value="HTH_TETR_2"/>
    <property type="match status" value="1"/>
</dbReference>
<dbReference type="InterPro" id="IPR009057">
    <property type="entry name" value="Homeodomain-like_sf"/>
</dbReference>
<dbReference type="InterPro" id="IPR050109">
    <property type="entry name" value="HTH-type_TetR-like_transc_reg"/>
</dbReference>
<evidence type="ECO:0000256" key="2">
    <source>
        <dbReference type="ARBA" id="ARBA00023125"/>
    </source>
</evidence>
<evidence type="ECO:0000256" key="1">
    <source>
        <dbReference type="ARBA" id="ARBA00023015"/>
    </source>
</evidence>
<proteinExistence type="predicted"/>
<dbReference type="Gene3D" id="1.10.357.10">
    <property type="entry name" value="Tetracycline Repressor, domain 2"/>
    <property type="match status" value="1"/>
</dbReference>
<keyword evidence="1" id="KW-0805">Transcription regulation</keyword>
<evidence type="ECO:0000256" key="3">
    <source>
        <dbReference type="ARBA" id="ARBA00023163"/>
    </source>
</evidence>
<gene>
    <name evidence="6" type="ORF">P4G45_14265</name>
</gene>
<protein>
    <submittedName>
        <fullName evidence="6">WHG domain-containing protein</fullName>
    </submittedName>
</protein>
<dbReference type="InterPro" id="IPR036271">
    <property type="entry name" value="Tet_transcr_reg_TetR-rel_C_sf"/>
</dbReference>
<dbReference type="AlphaFoldDB" id="A0AAU7CWG9"/>
<dbReference type="InterPro" id="IPR025996">
    <property type="entry name" value="MT1864/Rv1816-like_C"/>
</dbReference>
<keyword evidence="3" id="KW-0804">Transcription</keyword>
<sequence>MARKSQSVENVSQYHHGDLRSALLEAALKALSEPEPQPLSFRDLARRLGVTTAAPYHHFRDRTDLLVQLAIQGLGLLFLEVNAAAEPGDSLKAKIRAFTLAYLRFARTQPGYYRLIFSPEVRSAGESVPEFREASNKSFDLICRMLAEDDPDLSKKAARERAVSLWALLHGLAVLSSAGTLTRRLAAADENRVAVDAAIRLLC</sequence>
<evidence type="ECO:0000313" key="6">
    <source>
        <dbReference type="EMBL" id="XBH09640.1"/>
    </source>
</evidence>
<dbReference type="SUPFAM" id="SSF48498">
    <property type="entry name" value="Tetracyclin repressor-like, C-terminal domain"/>
    <property type="match status" value="1"/>
</dbReference>
<dbReference type="PANTHER" id="PTHR30055">
    <property type="entry name" value="HTH-TYPE TRANSCRIPTIONAL REGULATOR RUTR"/>
    <property type="match status" value="1"/>
</dbReference>
<dbReference type="GO" id="GO:0003700">
    <property type="term" value="F:DNA-binding transcription factor activity"/>
    <property type="evidence" value="ECO:0007669"/>
    <property type="project" value="TreeGrafter"/>
</dbReference>
<dbReference type="SUPFAM" id="SSF46689">
    <property type="entry name" value="Homeodomain-like"/>
    <property type="match status" value="1"/>
</dbReference>
<accession>A0AAU7CWG9</accession>
<dbReference type="GO" id="GO:0000976">
    <property type="term" value="F:transcription cis-regulatory region binding"/>
    <property type="evidence" value="ECO:0007669"/>
    <property type="project" value="TreeGrafter"/>
</dbReference>
<name>A0AAU7CWG9_9BACT</name>
<organism evidence="6">
    <name type="scientific">Edaphobacter paludis</name>
    <dbReference type="NCBI Taxonomy" id="3035702"/>
    <lineage>
        <taxon>Bacteria</taxon>
        <taxon>Pseudomonadati</taxon>
        <taxon>Acidobacteriota</taxon>
        <taxon>Terriglobia</taxon>
        <taxon>Terriglobales</taxon>
        <taxon>Acidobacteriaceae</taxon>
        <taxon>Edaphobacter</taxon>
    </lineage>
</organism>
<evidence type="ECO:0000256" key="4">
    <source>
        <dbReference type="PROSITE-ProRule" id="PRU00335"/>
    </source>
</evidence>
<dbReference type="PANTHER" id="PTHR30055:SF220">
    <property type="entry name" value="TETR-FAMILY REGULATORY PROTEIN"/>
    <property type="match status" value="1"/>
</dbReference>